<name>A0AAW1PYH9_9CHLO</name>
<dbReference type="Pfam" id="PF04564">
    <property type="entry name" value="U-box"/>
    <property type="match status" value="1"/>
</dbReference>
<dbReference type="EMBL" id="JALJOR010000008">
    <property type="protein sequence ID" value="KAK9812909.1"/>
    <property type="molecule type" value="Genomic_DNA"/>
</dbReference>
<dbReference type="Proteomes" id="UP001489004">
    <property type="component" value="Unassembled WGS sequence"/>
</dbReference>
<dbReference type="PANTHER" id="PTHR46573:SF1">
    <property type="entry name" value="WD REPEAT, SAM AND U-BOX DOMAIN-CONTAINING PROTEIN 1"/>
    <property type="match status" value="1"/>
</dbReference>
<evidence type="ECO:0000256" key="1">
    <source>
        <dbReference type="SAM" id="Coils"/>
    </source>
</evidence>
<dbReference type="InterPro" id="IPR052085">
    <property type="entry name" value="WD-SAM-U-box"/>
</dbReference>
<dbReference type="SMART" id="SM00504">
    <property type="entry name" value="Ubox"/>
    <property type="match status" value="1"/>
</dbReference>
<feature type="domain" description="U-box" evidence="3">
    <location>
        <begin position="308"/>
        <end position="381"/>
    </location>
</feature>
<feature type="coiled-coil region" evidence="1">
    <location>
        <begin position="82"/>
        <end position="113"/>
    </location>
</feature>
<gene>
    <name evidence="4" type="ORF">WJX72_005631</name>
</gene>
<reference evidence="4 5" key="1">
    <citation type="journal article" date="2024" name="Nat. Commun.">
        <title>Phylogenomics reveals the evolutionary origins of lichenization in chlorophyte algae.</title>
        <authorList>
            <person name="Puginier C."/>
            <person name="Libourel C."/>
            <person name="Otte J."/>
            <person name="Skaloud P."/>
            <person name="Haon M."/>
            <person name="Grisel S."/>
            <person name="Petersen M."/>
            <person name="Berrin J.G."/>
            <person name="Delaux P.M."/>
            <person name="Dal Grande F."/>
            <person name="Keller J."/>
        </authorList>
    </citation>
    <scope>NUCLEOTIDE SEQUENCE [LARGE SCALE GENOMIC DNA]</scope>
    <source>
        <strain evidence="4 5">SAG 2043</strain>
    </source>
</reference>
<dbReference type="Gene3D" id="3.30.40.10">
    <property type="entry name" value="Zinc/RING finger domain, C3HC4 (zinc finger)"/>
    <property type="match status" value="1"/>
</dbReference>
<evidence type="ECO:0000313" key="5">
    <source>
        <dbReference type="Proteomes" id="UP001489004"/>
    </source>
</evidence>
<dbReference type="GO" id="GO:0016567">
    <property type="term" value="P:protein ubiquitination"/>
    <property type="evidence" value="ECO:0007669"/>
    <property type="project" value="InterPro"/>
</dbReference>
<evidence type="ECO:0000259" key="3">
    <source>
        <dbReference type="PROSITE" id="PS51698"/>
    </source>
</evidence>
<keyword evidence="1" id="KW-0175">Coiled coil</keyword>
<proteinExistence type="predicted"/>
<dbReference type="SUPFAM" id="SSF57850">
    <property type="entry name" value="RING/U-box"/>
    <property type="match status" value="1"/>
</dbReference>
<organism evidence="4 5">
    <name type="scientific">[Myrmecia] bisecta</name>
    <dbReference type="NCBI Taxonomy" id="41462"/>
    <lineage>
        <taxon>Eukaryota</taxon>
        <taxon>Viridiplantae</taxon>
        <taxon>Chlorophyta</taxon>
        <taxon>core chlorophytes</taxon>
        <taxon>Trebouxiophyceae</taxon>
        <taxon>Trebouxiales</taxon>
        <taxon>Trebouxiaceae</taxon>
        <taxon>Myrmecia</taxon>
    </lineage>
</organism>
<sequence>MTQRLQQAVNELAEVVAVLGEDAAWAGECFEGGDLVVEMREAFEAATASSIRWLLKPKAAVGIRALLERYQFTAKDAAARAAAAALLAMEQAAEEAAQLAEAAKQRRKQKKMAKRKAAGGSRGMAFNAGLLDAAAEITGNTVVAMTAAEAPPAVLHGSAHAAGAGSSAVCDDVPSAAALPSPNTEEVPADAPPHVVDAPAHEEAVGGSSTAYPVMRASQQPSQQSVASDAAWRLSQQQRGDATADIGLDVQHGGWRMKQPRRARNSATGERPRLPSSAPQMSRASHAKQAEASAGRLEFGDVLFSGEEMEEMVCCPITQEMMTDPVVAGDGNTYEREAIELWFSSNDTLPMTNAKATSELMFPNHAMRLLIETYRSLPLPAFQ</sequence>
<evidence type="ECO:0000313" key="4">
    <source>
        <dbReference type="EMBL" id="KAK9812909.1"/>
    </source>
</evidence>
<dbReference type="GO" id="GO:0004842">
    <property type="term" value="F:ubiquitin-protein transferase activity"/>
    <property type="evidence" value="ECO:0007669"/>
    <property type="project" value="InterPro"/>
</dbReference>
<protein>
    <recommendedName>
        <fullName evidence="3">U-box domain-containing protein</fullName>
    </recommendedName>
</protein>
<accession>A0AAW1PYH9</accession>
<evidence type="ECO:0000256" key="2">
    <source>
        <dbReference type="SAM" id="MobiDB-lite"/>
    </source>
</evidence>
<dbReference type="CDD" id="cd16655">
    <property type="entry name" value="RING-Ubox_WDSUB1-like"/>
    <property type="match status" value="1"/>
</dbReference>
<dbReference type="PROSITE" id="PS51698">
    <property type="entry name" value="U_BOX"/>
    <property type="match status" value="1"/>
</dbReference>
<dbReference type="AlphaFoldDB" id="A0AAW1PYH9"/>
<comment type="caution">
    <text evidence="4">The sequence shown here is derived from an EMBL/GenBank/DDBJ whole genome shotgun (WGS) entry which is preliminary data.</text>
</comment>
<keyword evidence="5" id="KW-1185">Reference proteome</keyword>
<dbReference type="PANTHER" id="PTHR46573">
    <property type="entry name" value="WD REPEAT, SAM AND U-BOX DOMAIN-CONTAINING PROTEIN 1"/>
    <property type="match status" value="1"/>
</dbReference>
<feature type="region of interest" description="Disordered" evidence="2">
    <location>
        <begin position="250"/>
        <end position="293"/>
    </location>
</feature>
<dbReference type="InterPro" id="IPR003613">
    <property type="entry name" value="Ubox_domain"/>
</dbReference>
<dbReference type="InterPro" id="IPR013083">
    <property type="entry name" value="Znf_RING/FYVE/PHD"/>
</dbReference>